<reference evidence="7 8" key="1">
    <citation type="submission" date="2022-11" db="EMBL/GenBank/DDBJ databases">
        <title>Minimal conservation of predation-associated metabolite biosynthetic gene clusters underscores biosynthetic potential of Myxococcota including descriptions for ten novel species: Archangium lansinium sp. nov., Myxococcus landrumus sp. nov., Nannocystis bai.</title>
        <authorList>
            <person name="Ahearne A."/>
            <person name="Stevens C."/>
            <person name="Dowd S."/>
        </authorList>
    </citation>
    <scope>NUCLEOTIDE SEQUENCE [LARGE SCALE GENOMIC DNA]</scope>
    <source>
        <strain evidence="7 8">NCWAL01</strain>
    </source>
</reference>
<evidence type="ECO:0000256" key="2">
    <source>
        <dbReference type="ARBA" id="ARBA00022741"/>
    </source>
</evidence>
<gene>
    <name evidence="7" type="ORF">POL68_25910</name>
</gene>
<dbReference type="Gene3D" id="3.30.200.20">
    <property type="entry name" value="Phosphorylase Kinase, domain 1"/>
    <property type="match status" value="1"/>
</dbReference>
<dbReference type="InterPro" id="IPR008266">
    <property type="entry name" value="Tyr_kinase_AS"/>
</dbReference>
<evidence type="ECO:0000259" key="6">
    <source>
        <dbReference type="PROSITE" id="PS50011"/>
    </source>
</evidence>
<dbReference type="Pfam" id="PF08308">
    <property type="entry name" value="PEGA"/>
    <property type="match status" value="1"/>
</dbReference>
<comment type="caution">
    <text evidence="7">The sequence shown here is derived from an EMBL/GenBank/DDBJ whole genome shotgun (WGS) entry which is preliminary data.</text>
</comment>
<dbReference type="InterPro" id="IPR013229">
    <property type="entry name" value="PEGA"/>
</dbReference>
<feature type="compositionally biased region" description="Pro residues" evidence="5">
    <location>
        <begin position="349"/>
        <end position="361"/>
    </location>
</feature>
<keyword evidence="1" id="KW-0808">Transferase</keyword>
<feature type="domain" description="Protein kinase" evidence="6">
    <location>
        <begin position="21"/>
        <end position="300"/>
    </location>
</feature>
<feature type="compositionally biased region" description="Low complexity" evidence="5">
    <location>
        <begin position="683"/>
        <end position="692"/>
    </location>
</feature>
<dbReference type="InterPro" id="IPR020635">
    <property type="entry name" value="Tyr_kinase_cat_dom"/>
</dbReference>
<dbReference type="PROSITE" id="PS50011">
    <property type="entry name" value="PROTEIN_KINASE_DOM"/>
    <property type="match status" value="1"/>
</dbReference>
<feature type="compositionally biased region" description="Pro residues" evidence="5">
    <location>
        <begin position="400"/>
        <end position="416"/>
    </location>
</feature>
<feature type="compositionally biased region" description="Low complexity" evidence="5">
    <location>
        <begin position="471"/>
        <end position="481"/>
    </location>
</feature>
<dbReference type="CDD" id="cd14014">
    <property type="entry name" value="STKc_PknB_like"/>
    <property type="match status" value="1"/>
</dbReference>
<feature type="region of interest" description="Disordered" evidence="5">
    <location>
        <begin position="347"/>
        <end position="581"/>
    </location>
</feature>
<evidence type="ECO:0000256" key="4">
    <source>
        <dbReference type="ARBA" id="ARBA00022840"/>
    </source>
</evidence>
<keyword evidence="4" id="KW-0067">ATP-binding</keyword>
<dbReference type="PANTHER" id="PTHR43289">
    <property type="entry name" value="MITOGEN-ACTIVATED PROTEIN KINASE KINASE KINASE 20-RELATED"/>
    <property type="match status" value="1"/>
</dbReference>
<evidence type="ECO:0000256" key="5">
    <source>
        <dbReference type="SAM" id="MobiDB-lite"/>
    </source>
</evidence>
<organism evidence="7 8">
    <name type="scientific">Stigmatella ashevillensis</name>
    <dbReference type="NCBI Taxonomy" id="2995309"/>
    <lineage>
        <taxon>Bacteria</taxon>
        <taxon>Pseudomonadati</taxon>
        <taxon>Myxococcota</taxon>
        <taxon>Myxococcia</taxon>
        <taxon>Myxococcales</taxon>
        <taxon>Cystobacterineae</taxon>
        <taxon>Archangiaceae</taxon>
        <taxon>Stigmatella</taxon>
    </lineage>
</organism>
<dbReference type="SMART" id="SM00219">
    <property type="entry name" value="TyrKc"/>
    <property type="match status" value="1"/>
</dbReference>
<dbReference type="RefSeq" id="WP_272141943.1">
    <property type="nucleotide sequence ID" value="NZ_JAQNDM010000002.1"/>
</dbReference>
<evidence type="ECO:0000313" key="7">
    <source>
        <dbReference type="EMBL" id="MDC0711930.1"/>
    </source>
</evidence>
<dbReference type="InterPro" id="IPR000719">
    <property type="entry name" value="Prot_kinase_dom"/>
</dbReference>
<keyword evidence="3 7" id="KW-0418">Kinase</keyword>
<feature type="compositionally biased region" description="Pro residues" evidence="5">
    <location>
        <begin position="643"/>
        <end position="659"/>
    </location>
</feature>
<feature type="compositionally biased region" description="Pro residues" evidence="5">
    <location>
        <begin position="668"/>
        <end position="682"/>
    </location>
</feature>
<protein>
    <submittedName>
        <fullName evidence="7">Serine/threonine protein kinase</fullName>
    </submittedName>
</protein>
<dbReference type="PANTHER" id="PTHR43289:SF6">
    <property type="entry name" value="SERINE_THREONINE-PROTEIN KINASE NEKL-3"/>
    <property type="match status" value="1"/>
</dbReference>
<dbReference type="Gene3D" id="1.10.510.10">
    <property type="entry name" value="Transferase(Phosphotransferase) domain 1"/>
    <property type="match status" value="1"/>
</dbReference>
<dbReference type="EMBL" id="JAQNDM010000002">
    <property type="protein sequence ID" value="MDC0711930.1"/>
    <property type="molecule type" value="Genomic_DNA"/>
</dbReference>
<proteinExistence type="predicted"/>
<feature type="compositionally biased region" description="Low complexity" evidence="5">
    <location>
        <begin position="377"/>
        <end position="391"/>
    </location>
</feature>
<feature type="compositionally biased region" description="Pro residues" evidence="5">
    <location>
        <begin position="520"/>
        <end position="529"/>
    </location>
</feature>
<dbReference type="GO" id="GO:0004674">
    <property type="term" value="F:protein serine/threonine kinase activity"/>
    <property type="evidence" value="ECO:0007669"/>
    <property type="project" value="UniProtKB-KW"/>
</dbReference>
<keyword evidence="2" id="KW-0547">Nucleotide-binding</keyword>
<dbReference type="InterPro" id="IPR011009">
    <property type="entry name" value="Kinase-like_dom_sf"/>
</dbReference>
<name>A0ABT5DE23_9BACT</name>
<feature type="region of interest" description="Disordered" evidence="5">
    <location>
        <begin position="621"/>
        <end position="739"/>
    </location>
</feature>
<sequence>MAGSTLPLTPDAFSGRKLGKYEVLCRLSTGGMAEIFLASQRGLAGFRKLVVLKQILPDIKGEEEFVRMFLDEAKVTAAFNHPHIAQVFDLDVAEGELFLALEFVPGATLVEVAKACRLAHQAIPMGLSLASARDTALALHYAHTFTDPLGRPSPVVHRDVAEKNIMVTYEGVTKLLDFGIAKSLARRGRTQVGMVKGTSGYMSPEQLLGEPLDARSDLFSLGVVLHECLTGLRLFHAKTPEAGAGAVLHGQVPPPSRANKAVPPELDAIVLKALARRREDRYASTLEFARALERAVGPLVWHPEQIGELMQRLFADRREQTRQLLMSGQDLSGDTTGEMRLSQIFALPSLPPEPPAPPAPSGLPQITPALPIPSRMASASALTLPASARPSMSEETQVAAPPPQDPPARPPPPPAPRRATNGSLPSVTAPEASPRRRTNGALQPVTASEAGRRSTPEPVAAKRPAPPVPSPESSSASTDPSGRAQPPSTEDTLRKGPPSRPRSASSERVPRATGNFQARPAPPRPAPPPAEEESDSEDLVTRPYQVSPMIGSDEPTADTNETLIPEENEAHAATGSYGAADSKWKGRWGLFAGVALLLGVGGGIAASVALGWDVRHLESLWADESPPPRGLLEPLPTTKPVAKPAPSPPPPTTPPPAPAPEALTEAPQPVPPEPAVPAPTEPPVDSAPVDSPSGDEADDEATQPLAKPQAEQTPRPAKRARKEAKPAAPSPAPPAAMGSLTLVTDPYAKVYLGKRFLGETPFFNLDFQSGRHSLRLVHPNGKNLRLAVEVKSGENSSVRVNLDQLVPD</sequence>
<evidence type="ECO:0000313" key="8">
    <source>
        <dbReference type="Proteomes" id="UP001221838"/>
    </source>
</evidence>
<evidence type="ECO:0000256" key="1">
    <source>
        <dbReference type="ARBA" id="ARBA00022679"/>
    </source>
</evidence>
<keyword evidence="8" id="KW-1185">Reference proteome</keyword>
<dbReference type="Proteomes" id="UP001221838">
    <property type="component" value="Unassembled WGS sequence"/>
</dbReference>
<evidence type="ECO:0000256" key="3">
    <source>
        <dbReference type="ARBA" id="ARBA00022777"/>
    </source>
</evidence>
<keyword evidence="7" id="KW-0723">Serine/threonine-protein kinase</keyword>
<dbReference type="SUPFAM" id="SSF56112">
    <property type="entry name" value="Protein kinase-like (PK-like)"/>
    <property type="match status" value="1"/>
</dbReference>
<dbReference type="PROSITE" id="PS00109">
    <property type="entry name" value="PROTEIN_KINASE_TYR"/>
    <property type="match status" value="1"/>
</dbReference>
<accession>A0ABT5DE23</accession>
<dbReference type="Pfam" id="PF00069">
    <property type="entry name" value="Pkinase"/>
    <property type="match status" value="1"/>
</dbReference>